<evidence type="ECO:0000256" key="2">
    <source>
        <dbReference type="ARBA" id="ARBA00008536"/>
    </source>
</evidence>
<sequence length="626" mass="66560">MPPFSGGGYLGLFNQSTPAGTTPPAVVAVEFDTFSNEWDPTINHIGIDVNSINSIAVLELPAGELAGSEEPMVAWVSYNSSTKLLAVALQLKRSSDGGMARYELNTTVDLESLLPSEVAIGFSAASGWSVDLHRVLTWSFNSTLAATKMVAVTPQEPRGHNVTEEKAPDISVKQFPSKSIVRPLVGLAVGAMLICVVVVGVLIRFLMVRRRRMSEEHQQEMASADSDDRCSMDEEFENGTGPRRFRYGELAAATNNFSEDGKLGEGGFGEVYRGSLSDLGLDVAVKRISKSSQQGRKEYVAEVSIISRLRHRNLVELVGWCHRGGEFLLVYELVPNGSLDARLHGASGSSVVLTWPSRYEIALGLGSALLYLHVGCDKCVVHRDVKPSNIMLDASLGAKLGDFGLAKLLDHGNSLQTAVVAGTRGYVDPEYAASGRASTASDVYSFGIVLLEICCGRVPVLRLPARADQEANDSEYSSLLEWVWGLYGRGAVLEAADHRLNGGEFDQTQVERVLVVGLWCAHPDRGARPSIKQALGVLQFEAPLPCLPPKMPVPTYSPTVAAGYSGKRNPAAAGSPAPGDSSSAGASSSSFTGGTRSTATSSSTTVGPSSCCPESSVVSMQQTAGM</sequence>
<dbReference type="InterPro" id="IPR050528">
    <property type="entry name" value="L-type_Lectin-RKs"/>
</dbReference>
<gene>
    <name evidence="23" type="primary">LOC100825664</name>
    <name evidence="22" type="ORF">BRADI_1g24135v3</name>
</gene>
<keyword evidence="16" id="KW-0675">Receptor</keyword>
<dbReference type="SMART" id="SM00220">
    <property type="entry name" value="S_TKc"/>
    <property type="match status" value="1"/>
</dbReference>
<keyword evidence="15 20" id="KW-0472">Membrane</keyword>
<evidence type="ECO:0000313" key="24">
    <source>
        <dbReference type="Proteomes" id="UP000008810"/>
    </source>
</evidence>
<keyword evidence="8 20" id="KW-0812">Transmembrane</keyword>
<evidence type="ECO:0000313" key="22">
    <source>
        <dbReference type="EMBL" id="KQK15645.2"/>
    </source>
</evidence>
<dbReference type="GeneID" id="100825664"/>
<evidence type="ECO:0000256" key="13">
    <source>
        <dbReference type="ARBA" id="ARBA00022840"/>
    </source>
</evidence>
<dbReference type="Pfam" id="PF00069">
    <property type="entry name" value="Pkinase"/>
    <property type="match status" value="1"/>
</dbReference>
<evidence type="ECO:0000256" key="12">
    <source>
        <dbReference type="ARBA" id="ARBA00022777"/>
    </source>
</evidence>
<feature type="compositionally biased region" description="Low complexity" evidence="19">
    <location>
        <begin position="570"/>
        <end position="619"/>
    </location>
</feature>
<dbReference type="Gramene" id="KQK15645">
    <property type="protein sequence ID" value="KQK15645"/>
    <property type="gene ID" value="BRADI_1g24135v3"/>
</dbReference>
<keyword evidence="13 18" id="KW-0067">ATP-binding</keyword>
<dbReference type="FunFam" id="1.10.510.10:FF:000240">
    <property type="entry name" value="Lectin-domain containing receptor kinase A4.3"/>
    <property type="match status" value="1"/>
</dbReference>
<dbReference type="InterPro" id="IPR013320">
    <property type="entry name" value="ConA-like_dom_sf"/>
</dbReference>
<dbReference type="Gene3D" id="3.30.200.20">
    <property type="entry name" value="Phosphorylase Kinase, domain 1"/>
    <property type="match status" value="1"/>
</dbReference>
<dbReference type="AlphaFoldDB" id="A0A0Q3GYR8"/>
<keyword evidence="24" id="KW-1185">Reference proteome</keyword>
<feature type="transmembrane region" description="Helical" evidence="20">
    <location>
        <begin position="184"/>
        <end position="207"/>
    </location>
</feature>
<dbReference type="EMBL" id="CM000880">
    <property type="protein sequence ID" value="KQK15645.2"/>
    <property type="molecule type" value="Genomic_DNA"/>
</dbReference>
<evidence type="ECO:0000256" key="14">
    <source>
        <dbReference type="ARBA" id="ARBA00022989"/>
    </source>
</evidence>
<dbReference type="InterPro" id="IPR011009">
    <property type="entry name" value="Kinase-like_dom_sf"/>
</dbReference>
<evidence type="ECO:0000256" key="15">
    <source>
        <dbReference type="ARBA" id="ARBA00023136"/>
    </source>
</evidence>
<dbReference type="PROSITE" id="PS00307">
    <property type="entry name" value="LECTIN_LEGUME_BETA"/>
    <property type="match status" value="1"/>
</dbReference>
<dbReference type="FunFam" id="3.30.200.20:FF:000168">
    <property type="entry name" value="L-type lectin-domain containing receptor kinase IX.1"/>
    <property type="match status" value="1"/>
</dbReference>
<organism evidence="22">
    <name type="scientific">Brachypodium distachyon</name>
    <name type="common">Purple false brome</name>
    <name type="synonym">Trachynia distachya</name>
    <dbReference type="NCBI Taxonomy" id="15368"/>
    <lineage>
        <taxon>Eukaryota</taxon>
        <taxon>Viridiplantae</taxon>
        <taxon>Streptophyta</taxon>
        <taxon>Embryophyta</taxon>
        <taxon>Tracheophyta</taxon>
        <taxon>Spermatophyta</taxon>
        <taxon>Magnoliopsida</taxon>
        <taxon>Liliopsida</taxon>
        <taxon>Poales</taxon>
        <taxon>Poaceae</taxon>
        <taxon>BOP clade</taxon>
        <taxon>Pooideae</taxon>
        <taxon>Stipodae</taxon>
        <taxon>Brachypodieae</taxon>
        <taxon>Brachypodium</taxon>
    </lineage>
</organism>
<keyword evidence="17" id="KW-0325">Glycoprotein</keyword>
<dbReference type="SUPFAM" id="SSF56112">
    <property type="entry name" value="Protein kinase-like (PK-like)"/>
    <property type="match status" value="1"/>
</dbReference>
<evidence type="ECO:0000256" key="6">
    <source>
        <dbReference type="ARBA" id="ARBA00022527"/>
    </source>
</evidence>
<dbReference type="Pfam" id="PF00139">
    <property type="entry name" value="Lectin_legB"/>
    <property type="match status" value="1"/>
</dbReference>
<reference evidence="22 23" key="1">
    <citation type="journal article" date="2010" name="Nature">
        <title>Genome sequencing and analysis of the model grass Brachypodium distachyon.</title>
        <authorList>
            <consortium name="International Brachypodium Initiative"/>
        </authorList>
    </citation>
    <scope>NUCLEOTIDE SEQUENCE [LARGE SCALE GENOMIC DNA]</scope>
    <source>
        <strain evidence="22 23">Bd21</strain>
    </source>
</reference>
<dbReference type="GO" id="GO:0005524">
    <property type="term" value="F:ATP binding"/>
    <property type="evidence" value="ECO:0007669"/>
    <property type="project" value="UniProtKB-UniRule"/>
</dbReference>
<dbReference type="PROSITE" id="PS50011">
    <property type="entry name" value="PROTEIN_KINASE_DOM"/>
    <property type="match status" value="1"/>
</dbReference>
<dbReference type="EnsemblPlants" id="KQK15645">
    <property type="protein sequence ID" value="KQK15645"/>
    <property type="gene ID" value="BRADI_1g24135v3"/>
</dbReference>
<evidence type="ECO:0000256" key="19">
    <source>
        <dbReference type="SAM" id="MobiDB-lite"/>
    </source>
</evidence>
<evidence type="ECO:0000256" key="7">
    <source>
        <dbReference type="ARBA" id="ARBA00022679"/>
    </source>
</evidence>
<evidence type="ECO:0000256" key="16">
    <source>
        <dbReference type="ARBA" id="ARBA00023170"/>
    </source>
</evidence>
<keyword evidence="11 18" id="KW-0547">Nucleotide-binding</keyword>
<comment type="similarity">
    <text evidence="2">In the N-terminal section; belongs to the leguminous lectin family.</text>
</comment>
<dbReference type="InterPro" id="IPR000719">
    <property type="entry name" value="Prot_kinase_dom"/>
</dbReference>
<dbReference type="SUPFAM" id="SSF49899">
    <property type="entry name" value="Concanavalin A-like lectins/glucanases"/>
    <property type="match status" value="1"/>
</dbReference>
<reference evidence="23" key="3">
    <citation type="submission" date="2018-08" db="UniProtKB">
        <authorList>
            <consortium name="EnsemblPlants"/>
        </authorList>
    </citation>
    <scope>IDENTIFICATION</scope>
    <source>
        <strain evidence="23">cv. Bd21</strain>
    </source>
</reference>
<dbReference type="Gene3D" id="1.10.510.10">
    <property type="entry name" value="Transferase(Phosphotransferase) domain 1"/>
    <property type="match status" value="1"/>
</dbReference>
<dbReference type="InterPro" id="IPR001220">
    <property type="entry name" value="Legume_lectin_dom"/>
</dbReference>
<name>A0A0Q3GYR8_BRADI</name>
<dbReference type="STRING" id="15368.A0A0Q3GYR8"/>
<evidence type="ECO:0000256" key="1">
    <source>
        <dbReference type="ARBA" id="ARBA00004251"/>
    </source>
</evidence>
<dbReference type="Proteomes" id="UP000008810">
    <property type="component" value="Chromosome 1"/>
</dbReference>
<feature type="domain" description="Protein kinase" evidence="21">
    <location>
        <begin position="257"/>
        <end position="541"/>
    </location>
</feature>
<comment type="similarity">
    <text evidence="3">In the C-terminal section; belongs to the protein kinase superfamily. Ser/Thr protein kinase family.</text>
</comment>
<keyword evidence="12" id="KW-0418">Kinase</keyword>
<dbReference type="PANTHER" id="PTHR27007">
    <property type="match status" value="1"/>
</dbReference>
<dbReference type="GO" id="GO:0002229">
    <property type="term" value="P:defense response to oomycetes"/>
    <property type="evidence" value="ECO:0007669"/>
    <property type="project" value="UniProtKB-ARBA"/>
</dbReference>
<dbReference type="GO" id="GO:0030246">
    <property type="term" value="F:carbohydrate binding"/>
    <property type="evidence" value="ECO:0007669"/>
    <property type="project" value="UniProtKB-KW"/>
</dbReference>
<dbReference type="CDD" id="cd14066">
    <property type="entry name" value="STKc_IRAK"/>
    <property type="match status" value="1"/>
</dbReference>
<keyword evidence="14 20" id="KW-1133">Transmembrane helix</keyword>
<evidence type="ECO:0000256" key="17">
    <source>
        <dbReference type="ARBA" id="ARBA00023180"/>
    </source>
</evidence>
<dbReference type="ExpressionAtlas" id="A0A0Q3GYR8">
    <property type="expression patterns" value="baseline and differential"/>
</dbReference>
<dbReference type="InterPro" id="IPR008271">
    <property type="entry name" value="Ser/Thr_kinase_AS"/>
</dbReference>
<comment type="subcellular location">
    <subcellularLocation>
        <location evidence="1">Cell membrane</location>
        <topology evidence="1">Single-pass type I membrane protein</topology>
    </subcellularLocation>
</comment>
<keyword evidence="10" id="KW-0430">Lectin</keyword>
<dbReference type="RefSeq" id="XP_014752210.1">
    <property type="nucleotide sequence ID" value="XM_014896724.2"/>
</dbReference>
<dbReference type="OrthoDB" id="654482at2759"/>
<dbReference type="Gene3D" id="2.60.120.200">
    <property type="match status" value="1"/>
</dbReference>
<dbReference type="GO" id="GO:0005886">
    <property type="term" value="C:plasma membrane"/>
    <property type="evidence" value="ECO:0000318"/>
    <property type="project" value="GO_Central"/>
</dbReference>
<evidence type="ECO:0000256" key="5">
    <source>
        <dbReference type="ARBA" id="ARBA00022475"/>
    </source>
</evidence>
<feature type="region of interest" description="Disordered" evidence="19">
    <location>
        <begin position="567"/>
        <end position="626"/>
    </location>
</feature>
<dbReference type="CDD" id="cd06899">
    <property type="entry name" value="lectin_legume_LecRK_Arcelin_ConA"/>
    <property type="match status" value="1"/>
</dbReference>
<evidence type="ECO:0000256" key="4">
    <source>
        <dbReference type="ARBA" id="ARBA00012513"/>
    </source>
</evidence>
<evidence type="ECO:0000256" key="3">
    <source>
        <dbReference type="ARBA" id="ARBA00010217"/>
    </source>
</evidence>
<keyword evidence="9" id="KW-0732">Signal</keyword>
<reference evidence="22" key="2">
    <citation type="submission" date="2017-06" db="EMBL/GenBank/DDBJ databases">
        <title>WGS assembly of Brachypodium distachyon.</title>
        <authorList>
            <consortium name="The International Brachypodium Initiative"/>
            <person name="Lucas S."/>
            <person name="Harmon-Smith M."/>
            <person name="Lail K."/>
            <person name="Tice H."/>
            <person name="Grimwood J."/>
            <person name="Bruce D."/>
            <person name="Barry K."/>
            <person name="Shu S."/>
            <person name="Lindquist E."/>
            <person name="Wang M."/>
            <person name="Pitluck S."/>
            <person name="Vogel J.P."/>
            <person name="Garvin D.F."/>
            <person name="Mockler T.C."/>
            <person name="Schmutz J."/>
            <person name="Rokhsar D."/>
            <person name="Bevan M.W."/>
        </authorList>
    </citation>
    <scope>NUCLEOTIDE SEQUENCE</scope>
    <source>
        <strain evidence="22">Bd21</strain>
    </source>
</reference>
<keyword evidence="5" id="KW-1003">Cell membrane</keyword>
<dbReference type="GO" id="GO:0004674">
    <property type="term" value="F:protein serine/threonine kinase activity"/>
    <property type="evidence" value="ECO:0007669"/>
    <property type="project" value="UniProtKB-KW"/>
</dbReference>
<dbReference type="PROSITE" id="PS00108">
    <property type="entry name" value="PROTEIN_KINASE_ST"/>
    <property type="match status" value="1"/>
</dbReference>
<evidence type="ECO:0000256" key="18">
    <source>
        <dbReference type="PROSITE-ProRule" id="PRU10141"/>
    </source>
</evidence>
<accession>A0A0Q3GYR8</accession>
<evidence type="ECO:0000259" key="21">
    <source>
        <dbReference type="PROSITE" id="PS50011"/>
    </source>
</evidence>
<feature type="binding site" evidence="18">
    <location>
        <position position="286"/>
    </location>
    <ligand>
        <name>ATP</name>
        <dbReference type="ChEBI" id="CHEBI:30616"/>
    </ligand>
</feature>
<protein>
    <recommendedName>
        <fullName evidence="4">non-specific serine/threonine protein kinase</fullName>
        <ecNumber evidence="4">2.7.11.1</ecNumber>
    </recommendedName>
</protein>
<evidence type="ECO:0000256" key="9">
    <source>
        <dbReference type="ARBA" id="ARBA00022729"/>
    </source>
</evidence>
<dbReference type="InterPro" id="IPR017441">
    <property type="entry name" value="Protein_kinase_ATP_BS"/>
</dbReference>
<evidence type="ECO:0000256" key="11">
    <source>
        <dbReference type="ARBA" id="ARBA00022741"/>
    </source>
</evidence>
<dbReference type="PROSITE" id="PS00107">
    <property type="entry name" value="PROTEIN_KINASE_ATP"/>
    <property type="match status" value="1"/>
</dbReference>
<keyword evidence="7" id="KW-0808">Transferase</keyword>
<dbReference type="EC" id="2.7.11.1" evidence="4"/>
<evidence type="ECO:0000256" key="8">
    <source>
        <dbReference type="ARBA" id="ARBA00022692"/>
    </source>
</evidence>
<evidence type="ECO:0000256" key="20">
    <source>
        <dbReference type="SAM" id="Phobius"/>
    </source>
</evidence>
<evidence type="ECO:0000313" key="23">
    <source>
        <dbReference type="EnsemblPlants" id="KQK15645"/>
    </source>
</evidence>
<proteinExistence type="inferred from homology"/>
<dbReference type="InterPro" id="IPR019825">
    <property type="entry name" value="Lectin_legB_Mn/Ca_BS"/>
</dbReference>
<keyword evidence="6" id="KW-0723">Serine/threonine-protein kinase</keyword>
<evidence type="ECO:0000256" key="10">
    <source>
        <dbReference type="ARBA" id="ARBA00022734"/>
    </source>
</evidence>